<proteinExistence type="predicted"/>
<dbReference type="Proteomes" id="UP001419268">
    <property type="component" value="Unassembled WGS sequence"/>
</dbReference>
<accession>A0AAP0NW45</accession>
<keyword evidence="5" id="KW-1185">Reference proteome</keyword>
<dbReference type="Pfam" id="PF16987">
    <property type="entry name" value="KIX_2"/>
    <property type="match status" value="1"/>
</dbReference>
<comment type="caution">
    <text evidence="4">The sequence shown here is derived from an EMBL/GenBank/DDBJ whole genome shotgun (WGS) entry which is preliminary data.</text>
</comment>
<organism evidence="4 5">
    <name type="scientific">Stephania cephalantha</name>
    <dbReference type="NCBI Taxonomy" id="152367"/>
    <lineage>
        <taxon>Eukaryota</taxon>
        <taxon>Viridiplantae</taxon>
        <taxon>Streptophyta</taxon>
        <taxon>Embryophyta</taxon>
        <taxon>Tracheophyta</taxon>
        <taxon>Spermatophyta</taxon>
        <taxon>Magnoliopsida</taxon>
        <taxon>Ranunculales</taxon>
        <taxon>Menispermaceae</taxon>
        <taxon>Menispermoideae</taxon>
        <taxon>Cissampelideae</taxon>
        <taxon>Stephania</taxon>
    </lineage>
</organism>
<feature type="domain" description="Mediator complex subunit 15 KIX" evidence="3">
    <location>
        <begin position="1"/>
        <end position="37"/>
    </location>
</feature>
<dbReference type="InterPro" id="IPR036546">
    <property type="entry name" value="MED15_KIX"/>
</dbReference>
<protein>
    <recommendedName>
        <fullName evidence="3">Mediator complex subunit 15 KIX domain-containing protein</fullName>
    </recommendedName>
</protein>
<evidence type="ECO:0000256" key="1">
    <source>
        <dbReference type="ARBA" id="ARBA00004123"/>
    </source>
</evidence>
<dbReference type="AlphaFoldDB" id="A0AAP0NW45"/>
<evidence type="ECO:0000313" key="5">
    <source>
        <dbReference type="Proteomes" id="UP001419268"/>
    </source>
</evidence>
<name>A0AAP0NW45_9MAGN</name>
<comment type="subcellular location">
    <subcellularLocation>
        <location evidence="1">Nucleus</location>
    </subcellularLocation>
</comment>
<dbReference type="EMBL" id="JBBNAG010000007">
    <property type="protein sequence ID" value="KAK9118541.1"/>
    <property type="molecule type" value="Genomic_DNA"/>
</dbReference>
<sequence>METLSGRLPIYGPEGLIELRSIAVRFEEKIVNSTSSKLFRLLRLWGALVLIFERGRRDQLEGLRTQKKGFLSLSFLLLQHSNFQGSKLQLQGKYLR</sequence>
<dbReference type="GO" id="GO:0005634">
    <property type="term" value="C:nucleus"/>
    <property type="evidence" value="ECO:0007669"/>
    <property type="project" value="UniProtKB-SubCell"/>
</dbReference>
<gene>
    <name evidence="4" type="ORF">Scep_016634</name>
</gene>
<evidence type="ECO:0000259" key="3">
    <source>
        <dbReference type="Pfam" id="PF16987"/>
    </source>
</evidence>
<evidence type="ECO:0000313" key="4">
    <source>
        <dbReference type="EMBL" id="KAK9118541.1"/>
    </source>
</evidence>
<evidence type="ECO:0000256" key="2">
    <source>
        <dbReference type="ARBA" id="ARBA00023242"/>
    </source>
</evidence>
<reference evidence="4 5" key="1">
    <citation type="submission" date="2024-01" db="EMBL/GenBank/DDBJ databases">
        <title>Genome assemblies of Stephania.</title>
        <authorList>
            <person name="Yang L."/>
        </authorList>
    </citation>
    <scope>NUCLEOTIDE SEQUENCE [LARGE SCALE GENOMIC DNA]</scope>
    <source>
        <strain evidence="4">JXDWG</strain>
        <tissue evidence="4">Leaf</tissue>
    </source>
</reference>
<keyword evidence="2" id="KW-0539">Nucleus</keyword>